<comment type="caution">
    <text evidence="1">The sequence shown here is derived from an EMBL/GenBank/DDBJ whole genome shotgun (WGS) entry which is preliminary data.</text>
</comment>
<gene>
    <name evidence="1" type="ORF">HNQ60_003430</name>
</gene>
<keyword evidence="2" id="KW-1185">Reference proteome</keyword>
<organism evidence="1 2">
    <name type="scientific">Povalibacter uvarum</name>
    <dbReference type="NCBI Taxonomy" id="732238"/>
    <lineage>
        <taxon>Bacteria</taxon>
        <taxon>Pseudomonadati</taxon>
        <taxon>Pseudomonadota</taxon>
        <taxon>Gammaproteobacteria</taxon>
        <taxon>Steroidobacterales</taxon>
        <taxon>Steroidobacteraceae</taxon>
        <taxon>Povalibacter</taxon>
    </lineage>
</organism>
<protein>
    <submittedName>
        <fullName evidence="1">Uncharacterized protein</fullName>
    </submittedName>
</protein>
<evidence type="ECO:0000313" key="2">
    <source>
        <dbReference type="Proteomes" id="UP000588068"/>
    </source>
</evidence>
<dbReference type="EMBL" id="JACHHZ010000004">
    <property type="protein sequence ID" value="MBB6094543.1"/>
    <property type="molecule type" value="Genomic_DNA"/>
</dbReference>
<proteinExistence type="predicted"/>
<evidence type="ECO:0000313" key="1">
    <source>
        <dbReference type="EMBL" id="MBB6094543.1"/>
    </source>
</evidence>
<dbReference type="AlphaFoldDB" id="A0A841HP52"/>
<name>A0A841HP52_9GAMM</name>
<reference evidence="1 2" key="1">
    <citation type="submission" date="2020-08" db="EMBL/GenBank/DDBJ databases">
        <title>Genomic Encyclopedia of Type Strains, Phase IV (KMG-IV): sequencing the most valuable type-strain genomes for metagenomic binning, comparative biology and taxonomic classification.</title>
        <authorList>
            <person name="Goeker M."/>
        </authorList>
    </citation>
    <scope>NUCLEOTIDE SEQUENCE [LARGE SCALE GENOMIC DNA]</scope>
    <source>
        <strain evidence="1 2">DSM 26723</strain>
    </source>
</reference>
<dbReference type="Proteomes" id="UP000588068">
    <property type="component" value="Unassembled WGS sequence"/>
</dbReference>
<accession>A0A841HP52</accession>
<dbReference type="RefSeq" id="WP_184333958.1">
    <property type="nucleotide sequence ID" value="NZ_JACHHZ010000004.1"/>
</dbReference>
<sequence>MRFPWRTASGAVWTVEDVRRLREMADQGMSPRIIATQLNRSESSIRNKAGMHGISLRSRLVAVPQEESMLAAR</sequence>